<keyword evidence="3" id="KW-1185">Reference proteome</keyword>
<evidence type="ECO:0000313" key="2">
    <source>
        <dbReference type="EMBL" id="AET65232.1"/>
    </source>
</evidence>
<protein>
    <submittedName>
        <fullName evidence="2">Thioredoxin</fullName>
    </submittedName>
</protein>
<dbReference type="PROSITE" id="PS51352">
    <property type="entry name" value="THIOREDOXIN_2"/>
    <property type="match status" value="1"/>
</dbReference>
<dbReference type="KEGG" id="mhi:Mhar_1875"/>
<dbReference type="Proteomes" id="UP000005877">
    <property type="component" value="Chromosome"/>
</dbReference>
<dbReference type="InterPro" id="IPR036249">
    <property type="entry name" value="Thioredoxin-like_sf"/>
</dbReference>
<feature type="domain" description="Thioredoxin" evidence="1">
    <location>
        <begin position="21"/>
        <end position="134"/>
    </location>
</feature>
<dbReference type="CDD" id="cd02947">
    <property type="entry name" value="TRX_family"/>
    <property type="match status" value="1"/>
</dbReference>
<dbReference type="GO" id="GO:0005737">
    <property type="term" value="C:cytoplasm"/>
    <property type="evidence" value="ECO:0007669"/>
    <property type="project" value="TreeGrafter"/>
</dbReference>
<dbReference type="Pfam" id="PF00085">
    <property type="entry name" value="Thioredoxin"/>
    <property type="match status" value="1"/>
</dbReference>
<dbReference type="STRING" id="1110509.Mhar_1875"/>
<name>G7WQ40_METH6</name>
<dbReference type="PATRIC" id="fig|1110509.7.peg.2081"/>
<evidence type="ECO:0000259" key="1">
    <source>
        <dbReference type="PROSITE" id="PS51352"/>
    </source>
</evidence>
<organism evidence="2 3">
    <name type="scientific">Methanothrix harundinacea (strain 6Ac)</name>
    <name type="common">Methanosaeta harundinacea</name>
    <dbReference type="NCBI Taxonomy" id="1110509"/>
    <lineage>
        <taxon>Archaea</taxon>
        <taxon>Methanobacteriati</taxon>
        <taxon>Methanobacteriota</taxon>
        <taxon>Stenosarchaea group</taxon>
        <taxon>Methanomicrobia</taxon>
        <taxon>Methanotrichales</taxon>
        <taxon>Methanotrichaceae</taxon>
        <taxon>Methanothrix</taxon>
    </lineage>
</organism>
<evidence type="ECO:0000313" key="3">
    <source>
        <dbReference type="Proteomes" id="UP000005877"/>
    </source>
</evidence>
<proteinExistence type="predicted"/>
<dbReference type="GO" id="GO:0015035">
    <property type="term" value="F:protein-disulfide reductase activity"/>
    <property type="evidence" value="ECO:0007669"/>
    <property type="project" value="TreeGrafter"/>
</dbReference>
<dbReference type="Gene3D" id="3.40.30.10">
    <property type="entry name" value="Glutaredoxin"/>
    <property type="match status" value="1"/>
</dbReference>
<dbReference type="HOGENOM" id="CLU_090389_10_2_2"/>
<reference evidence="2 3" key="1">
    <citation type="journal article" date="2012" name="PLoS ONE">
        <title>The genome characteristics and predicted function of methyl-group oxidation pathway in the obligate aceticlastic methanogens, Methanosaeta spp.</title>
        <authorList>
            <person name="Zhu J."/>
            <person name="Zheng H."/>
            <person name="Ai G."/>
            <person name="Zhang G."/>
            <person name="Liu D."/>
            <person name="Liu X."/>
            <person name="Dong X."/>
        </authorList>
    </citation>
    <scope>NUCLEOTIDE SEQUENCE [LARGE SCALE GENOMIC DNA]</scope>
    <source>
        <strain evidence="2 3">6Ac</strain>
    </source>
</reference>
<sequence length="153" mass="17208">MKRSTHFNFFSVQGIDLIFQFIIGDTMTNIVEATDISWEEVVERSVGPTLVMFHSPACPHCRMMMPSFEEYAREFEGKVKFVRINVMENSFTPERYGVMATPTFKLFCGGRPVLEMVGAAGPSLLKKMVEDGLTSGAECARRSTPIDYNVGYV</sequence>
<accession>G7WQ40</accession>
<dbReference type="SUPFAM" id="SSF52833">
    <property type="entry name" value="Thioredoxin-like"/>
    <property type="match status" value="1"/>
</dbReference>
<gene>
    <name evidence="2" type="ordered locus">Mhar_1875</name>
</gene>
<dbReference type="InterPro" id="IPR013766">
    <property type="entry name" value="Thioredoxin_domain"/>
</dbReference>
<dbReference type="PANTHER" id="PTHR45663">
    <property type="entry name" value="GEO12009P1"/>
    <property type="match status" value="1"/>
</dbReference>
<dbReference type="AlphaFoldDB" id="G7WQ40"/>
<dbReference type="EMBL" id="CP003117">
    <property type="protein sequence ID" value="AET65232.1"/>
    <property type="molecule type" value="Genomic_DNA"/>
</dbReference>
<dbReference type="PANTHER" id="PTHR45663:SF11">
    <property type="entry name" value="GEO12009P1"/>
    <property type="match status" value="1"/>
</dbReference>